<evidence type="ECO:0000313" key="1">
    <source>
        <dbReference type="EMBL" id="QGM45746.1"/>
    </source>
</evidence>
<organism evidence="1 2">
    <name type="scientific">Methylocystis heyeri</name>
    <dbReference type="NCBI Taxonomy" id="391905"/>
    <lineage>
        <taxon>Bacteria</taxon>
        <taxon>Pseudomonadati</taxon>
        <taxon>Pseudomonadota</taxon>
        <taxon>Alphaproteobacteria</taxon>
        <taxon>Hyphomicrobiales</taxon>
        <taxon>Methylocystaceae</taxon>
        <taxon>Methylocystis</taxon>
    </lineage>
</organism>
<gene>
    <name evidence="1" type="ORF">H2LOC_008540</name>
</gene>
<dbReference type="AlphaFoldDB" id="A0A6B8KC19"/>
<evidence type="ECO:0000313" key="2">
    <source>
        <dbReference type="Proteomes" id="UP000309061"/>
    </source>
</evidence>
<keyword evidence="2" id="KW-1185">Reference proteome</keyword>
<accession>A0A6B8KC19</accession>
<dbReference type="EMBL" id="CP046052">
    <property type="protein sequence ID" value="QGM45746.1"/>
    <property type="molecule type" value="Genomic_DNA"/>
</dbReference>
<reference evidence="1 2" key="1">
    <citation type="submission" date="2019-11" db="EMBL/GenBank/DDBJ databases">
        <title>The genome sequence of Methylocystis heyeri.</title>
        <authorList>
            <person name="Oshkin I.Y."/>
            <person name="Miroshnikov K."/>
            <person name="Dedysh S.N."/>
        </authorList>
    </citation>
    <scope>NUCLEOTIDE SEQUENCE [LARGE SCALE GENOMIC DNA]</scope>
    <source>
        <strain evidence="1 2">H2</strain>
    </source>
</reference>
<proteinExistence type="predicted"/>
<protein>
    <submittedName>
        <fullName evidence="1">Uncharacterized protein</fullName>
    </submittedName>
</protein>
<dbReference type="Proteomes" id="UP000309061">
    <property type="component" value="Chromosome"/>
</dbReference>
<name>A0A6B8KC19_9HYPH</name>
<sequence length="69" mass="7838">MTDGVQIQLTLSNEEAAALHDMLDRHLSTLQYLEKNQPQNVSDQVELEKQSVIHLIMAIDSSMRRGSMQ</sequence>
<dbReference type="KEGG" id="mhey:H2LOC_008540"/>
<dbReference type="RefSeq" id="WP_136496016.1">
    <property type="nucleotide sequence ID" value="NZ_CP046052.1"/>
</dbReference>